<dbReference type="EMBL" id="QGHF01000015">
    <property type="protein sequence ID" value="PWK93418.1"/>
    <property type="molecule type" value="Genomic_DNA"/>
</dbReference>
<keyword evidence="2" id="KW-0378">Hydrolase</keyword>
<dbReference type="GO" id="GO:0016787">
    <property type="term" value="F:hydrolase activity"/>
    <property type="evidence" value="ECO:0007669"/>
    <property type="project" value="UniProtKB-KW"/>
</dbReference>
<evidence type="ECO:0000313" key="2">
    <source>
        <dbReference type="EMBL" id="PWK93418.1"/>
    </source>
</evidence>
<proteinExistence type="predicted"/>
<dbReference type="InterPro" id="IPR005502">
    <property type="entry name" value="Ribosyl_crysJ1"/>
</dbReference>
<dbReference type="GO" id="GO:0046872">
    <property type="term" value="F:metal ion binding"/>
    <property type="evidence" value="ECO:0007669"/>
    <property type="project" value="UniProtKB-KW"/>
</dbReference>
<feature type="binding site" evidence="1">
    <location>
        <position position="304"/>
    </location>
    <ligand>
        <name>Mg(2+)</name>
        <dbReference type="ChEBI" id="CHEBI:18420"/>
        <label>2</label>
    </ligand>
</feature>
<dbReference type="RefSeq" id="WP_109718317.1">
    <property type="nucleotide sequence ID" value="NZ_CP193926.1"/>
</dbReference>
<dbReference type="InterPro" id="IPR036705">
    <property type="entry name" value="Ribosyl_crysJ1_sf"/>
</dbReference>
<dbReference type="Gene3D" id="1.10.4080.10">
    <property type="entry name" value="ADP-ribosylation/Crystallin J1"/>
    <property type="match status" value="1"/>
</dbReference>
<comment type="caution">
    <text evidence="2">The sequence shown here is derived from an EMBL/GenBank/DDBJ whole genome shotgun (WGS) entry which is preliminary data.</text>
</comment>
<feature type="binding site" evidence="1">
    <location>
        <position position="306"/>
    </location>
    <ligand>
        <name>Mg(2+)</name>
        <dbReference type="ChEBI" id="CHEBI:18420"/>
        <label>1</label>
    </ligand>
</feature>
<gene>
    <name evidence="2" type="ORF">C7431_11512</name>
</gene>
<dbReference type="InterPro" id="IPR049650">
    <property type="entry name" value="Tri1-like"/>
</dbReference>
<dbReference type="PANTHER" id="PTHR16222">
    <property type="entry name" value="ADP-RIBOSYLGLYCOHYDROLASE"/>
    <property type="match status" value="1"/>
</dbReference>
<evidence type="ECO:0000313" key="3">
    <source>
        <dbReference type="Proteomes" id="UP000245981"/>
    </source>
</evidence>
<feature type="binding site" evidence="1">
    <location>
        <position position="307"/>
    </location>
    <ligand>
        <name>Mg(2+)</name>
        <dbReference type="ChEBI" id="CHEBI:18420"/>
        <label>1</label>
    </ligand>
</feature>
<dbReference type="Pfam" id="PF03747">
    <property type="entry name" value="ADP_ribosyl_GH"/>
    <property type="match status" value="1"/>
</dbReference>
<protein>
    <submittedName>
        <fullName evidence="2">ADP-ribosyl-[dinitrogen reductase] hydrolase</fullName>
    </submittedName>
</protein>
<feature type="binding site" evidence="1">
    <location>
        <position position="105"/>
    </location>
    <ligand>
        <name>Mg(2+)</name>
        <dbReference type="ChEBI" id="CHEBI:18420"/>
        <label>1</label>
    </ligand>
</feature>
<dbReference type="InterPro" id="IPR050792">
    <property type="entry name" value="ADP-ribosylglycohydrolase"/>
</dbReference>
<feature type="binding site" evidence="1">
    <location>
        <position position="107"/>
    </location>
    <ligand>
        <name>Mg(2+)</name>
        <dbReference type="ChEBI" id="CHEBI:18420"/>
        <label>1</label>
    </ligand>
</feature>
<reference evidence="2 3" key="1">
    <citation type="submission" date="2018-05" db="EMBL/GenBank/DDBJ databases">
        <title>Genomic Encyclopedia of Type Strains, Phase IV (KMG-V): Genome sequencing to study the core and pangenomes of soil and plant-associated prokaryotes.</title>
        <authorList>
            <person name="Whitman W."/>
        </authorList>
    </citation>
    <scope>NUCLEOTIDE SEQUENCE [LARGE SCALE GENOMIC DNA]</scope>
    <source>
        <strain evidence="2 3">PNA 200-10</strain>
    </source>
</reference>
<dbReference type="OrthoDB" id="9798107at2"/>
<organism evidence="2 3">
    <name type="scientific">Pantoea allii</name>
    <dbReference type="NCBI Taxonomy" id="574096"/>
    <lineage>
        <taxon>Bacteria</taxon>
        <taxon>Pseudomonadati</taxon>
        <taxon>Pseudomonadota</taxon>
        <taxon>Gammaproteobacteria</taxon>
        <taxon>Enterobacterales</taxon>
        <taxon>Erwiniaceae</taxon>
        <taxon>Pantoea</taxon>
    </lineage>
</organism>
<dbReference type="SUPFAM" id="SSF101478">
    <property type="entry name" value="ADP-ribosylglycohydrolase"/>
    <property type="match status" value="1"/>
</dbReference>
<keyword evidence="1" id="KW-0479">Metal-binding</keyword>
<dbReference type="Proteomes" id="UP000245981">
    <property type="component" value="Unassembled WGS sequence"/>
</dbReference>
<keyword evidence="1" id="KW-0460">Magnesium</keyword>
<comment type="cofactor">
    <cofactor evidence="1">
        <name>Mg(2+)</name>
        <dbReference type="ChEBI" id="CHEBI:18420"/>
    </cofactor>
    <text evidence="1">Binds 2 magnesium ions per subunit.</text>
</comment>
<name>A0A2V2B3S8_9GAMM</name>
<dbReference type="AlphaFoldDB" id="A0A2V2B3S8"/>
<accession>A0A2V2B3S8</accession>
<feature type="binding site" evidence="1">
    <location>
        <position position="106"/>
    </location>
    <ligand>
        <name>Mg(2+)</name>
        <dbReference type="ChEBI" id="CHEBI:18420"/>
        <label>1</label>
    </ligand>
</feature>
<evidence type="ECO:0000256" key="1">
    <source>
        <dbReference type="PIRSR" id="PIRSR605502-1"/>
    </source>
</evidence>
<sequence length="354" mass="39267">MIDLHESDEVINEYAQRYHDLLPGSTRKAVQYGEEVDVSQLSDWGKDFPQLNSDMDALDRAKGALVGLAIGDAVGTTLEFKSRDAEHVYDMVGGGPFKLKPGEWTDDTSMAICLAEACLESGRVDVNLFRDKLVEWYKEGKNSVNGRCFDIGNTTRYALEQYIIHGKEWYGNTSKNTAGNAGLIRQSPVVIFKWRALEEIHHVTKNQSKATHCAAESLFSCQLHGFILYMLLNGYDKETAFSPHCIPLVSRVLIINAGEYKNKSRDQIRSGGYVIDTLEAALWSVWNTNNFKDAILLAANLGDDADSVAATAGQIAGALYGYSGIPKEWLNKLAQKERLVSLSESLFHFGANKN</sequence>
<dbReference type="PANTHER" id="PTHR16222:SF12">
    <property type="entry name" value="ADP-RIBOSYLGLYCOHYDROLASE-RELATED"/>
    <property type="match status" value="1"/>
</dbReference>
<dbReference type="NCBIfam" id="NF041672">
    <property type="entry name" value="ADPriboarghdlase"/>
    <property type="match status" value="1"/>
</dbReference>